<dbReference type="PANTHER" id="PTHR33371">
    <property type="entry name" value="INTERMEMBRANE PHOSPHOLIPID TRANSPORT SYSTEM BINDING PROTEIN MLAD-RELATED"/>
    <property type="match status" value="1"/>
</dbReference>
<gene>
    <name evidence="3" type="ORF">N47_J00570</name>
</gene>
<keyword evidence="1" id="KW-1133">Transmembrane helix</keyword>
<feature type="transmembrane region" description="Helical" evidence="1">
    <location>
        <begin position="12"/>
        <end position="34"/>
    </location>
</feature>
<feature type="domain" description="Mce/MlaD" evidence="2">
    <location>
        <begin position="37"/>
        <end position="113"/>
    </location>
</feature>
<dbReference type="AlphaFoldDB" id="E1YET2"/>
<dbReference type="PANTHER" id="PTHR33371:SF4">
    <property type="entry name" value="INTERMEMBRANE PHOSPHOLIPID TRANSPORT SYSTEM BINDING PROTEIN MLAD"/>
    <property type="match status" value="1"/>
</dbReference>
<sequence>MATIKTKLSVGIFVIIGFIIAFLAIIWVGMSHYFEQGRLYSAYFNDSVQGLSKDSPVKFRGVTIGRVSEIAVAPDGKLIEVVLKIESDMKPDENIVAQLRSVGITGIMFVELDLKKNGESNLSPPLGFVPKHTAINTKPSEITRFMDSISDVITQINKVDFEGLSVKTKATLDKINSAVNEAKIENFSSDIKESLEKWNTAITSVGDAAGVFKTFTLNTDNTVSNLNNAVTKIDAIITGNKDSVAQAIKNLNHAVENAESLVIDGKEFIRNSDQNFSSMQQQILSTMQSLEKTSETLNRSVDQISDQPSLLLFSSPQPEKEMEKD</sequence>
<evidence type="ECO:0000313" key="3">
    <source>
        <dbReference type="EMBL" id="CBX29076.1"/>
    </source>
</evidence>
<accession>E1YET2</accession>
<evidence type="ECO:0000259" key="2">
    <source>
        <dbReference type="Pfam" id="PF02470"/>
    </source>
</evidence>
<reference evidence="3" key="1">
    <citation type="journal article" date="2011" name="Environ. Microbiol.">
        <title>Genomic insights into the metabolic potential of the polycyclic aromatic hydrocarbon degrading sulfate-reducing Deltaproteobacterium N47.</title>
        <authorList>
            <person name="Bergmann F."/>
            <person name="Selesi D."/>
            <person name="Weinmaier T."/>
            <person name="Tischler P."/>
            <person name="Rattei T."/>
            <person name="Meckenstock R.U."/>
        </authorList>
    </citation>
    <scope>NUCLEOTIDE SEQUENCE</scope>
</reference>
<protein>
    <recommendedName>
        <fullName evidence="2">Mce/MlaD domain-containing protein</fullName>
    </recommendedName>
</protein>
<proteinExistence type="predicted"/>
<organism evidence="3">
    <name type="scientific">uncultured Desulfobacterium sp</name>
    <dbReference type="NCBI Taxonomy" id="201089"/>
    <lineage>
        <taxon>Bacteria</taxon>
        <taxon>Pseudomonadati</taxon>
        <taxon>Thermodesulfobacteriota</taxon>
        <taxon>Desulfobacteria</taxon>
        <taxon>Desulfobacterales</taxon>
        <taxon>Desulfobacteriaceae</taxon>
        <taxon>Desulfobacterium</taxon>
        <taxon>environmental samples</taxon>
    </lineage>
</organism>
<name>E1YET2_9BACT</name>
<dbReference type="InterPro" id="IPR003399">
    <property type="entry name" value="Mce/MlaD"/>
</dbReference>
<dbReference type="Pfam" id="PF02470">
    <property type="entry name" value="MlaD"/>
    <property type="match status" value="1"/>
</dbReference>
<keyword evidence="1" id="KW-0472">Membrane</keyword>
<evidence type="ECO:0000256" key="1">
    <source>
        <dbReference type="SAM" id="Phobius"/>
    </source>
</evidence>
<dbReference type="InterPro" id="IPR052336">
    <property type="entry name" value="MlaD_Phospholipid_Transporter"/>
</dbReference>
<dbReference type="EMBL" id="FR695872">
    <property type="protein sequence ID" value="CBX29076.1"/>
    <property type="molecule type" value="Genomic_DNA"/>
</dbReference>
<keyword evidence="1" id="KW-0812">Transmembrane</keyword>